<dbReference type="EMBL" id="CP008941">
    <property type="protein sequence ID" value="AIK97125.1"/>
    <property type="molecule type" value="Genomic_DNA"/>
</dbReference>
<accession>A0A077B2B3</accession>
<reference evidence="2 3" key="1">
    <citation type="submission" date="2014-07" db="EMBL/GenBank/DDBJ databases">
        <title>Comparative genomic insights into amoeba endosymbionts belonging to the families of Holosporaceae and Candidatus Midichloriaceae within Rickettsiales.</title>
        <authorList>
            <person name="Wang Z."/>
            <person name="Wu M."/>
        </authorList>
    </citation>
    <scope>NUCLEOTIDE SEQUENCE [LARGE SCALE GENOMIC DNA]</scope>
    <source>
        <strain evidence="2">PRA3</strain>
    </source>
</reference>
<gene>
    <name evidence="2" type="ORF">ID47_10905</name>
</gene>
<dbReference type="Proteomes" id="UP000028926">
    <property type="component" value="Chromosome"/>
</dbReference>
<keyword evidence="1" id="KW-1133">Transmembrane helix</keyword>
<dbReference type="HOGENOM" id="CLU_2421518_0_0_5"/>
<proteinExistence type="predicted"/>
<evidence type="ECO:0000313" key="3">
    <source>
        <dbReference type="Proteomes" id="UP000028926"/>
    </source>
</evidence>
<dbReference type="KEGG" id="paca:ID47_10905"/>
<keyword evidence="3" id="KW-1185">Reference proteome</keyword>
<organism evidence="2 3">
    <name type="scientific">Candidatus Odyssella acanthamoebae</name>
    <dbReference type="NCBI Taxonomy" id="91604"/>
    <lineage>
        <taxon>Bacteria</taxon>
        <taxon>Pseudomonadati</taxon>
        <taxon>Pseudomonadota</taxon>
        <taxon>Alphaproteobacteria</taxon>
        <taxon>Holosporales</taxon>
        <taxon>Candidatus Paracaedibacteraceae</taxon>
        <taxon>Candidatus Odyssella</taxon>
    </lineage>
</organism>
<evidence type="ECO:0000313" key="2">
    <source>
        <dbReference type="EMBL" id="AIK97125.1"/>
    </source>
</evidence>
<keyword evidence="1" id="KW-0812">Transmembrane</keyword>
<dbReference type="STRING" id="91604.ID47_10905"/>
<sequence>MERIVLLSQYITLITRFFMVVIPAGFIGVWGFMQLPFINNLIKANMILNPISTPEGLINLADVQWTFLSKTVAMSAGVIGSLPIYKLVFCE</sequence>
<dbReference type="AlphaFoldDB" id="A0A077B2B3"/>
<evidence type="ECO:0000256" key="1">
    <source>
        <dbReference type="SAM" id="Phobius"/>
    </source>
</evidence>
<dbReference type="RefSeq" id="WP_038466249.1">
    <property type="nucleotide sequence ID" value="NZ_CP008941.1"/>
</dbReference>
<protein>
    <submittedName>
        <fullName evidence="2">Uncharacterized protein</fullName>
    </submittedName>
</protein>
<keyword evidence="1" id="KW-0472">Membrane</keyword>
<name>A0A077B2B3_9PROT</name>
<feature type="transmembrane region" description="Helical" evidence="1">
    <location>
        <begin position="12"/>
        <end position="33"/>
    </location>
</feature>